<proteinExistence type="predicted"/>
<dbReference type="EMBL" id="BMAV01015050">
    <property type="protein sequence ID" value="GFY64025.1"/>
    <property type="molecule type" value="Genomic_DNA"/>
</dbReference>
<comment type="caution">
    <text evidence="1">The sequence shown here is derived from an EMBL/GenBank/DDBJ whole genome shotgun (WGS) entry which is preliminary data.</text>
</comment>
<dbReference type="Proteomes" id="UP000886998">
    <property type="component" value="Unassembled WGS sequence"/>
</dbReference>
<evidence type="ECO:0000313" key="2">
    <source>
        <dbReference type="Proteomes" id="UP000886998"/>
    </source>
</evidence>
<accession>A0A8X7CFD2</accession>
<dbReference type="OrthoDB" id="10538514at2759"/>
<protein>
    <submittedName>
        <fullName evidence="1">Uncharacterized protein</fullName>
    </submittedName>
</protein>
<evidence type="ECO:0000313" key="1">
    <source>
        <dbReference type="EMBL" id="GFY64025.1"/>
    </source>
</evidence>
<keyword evidence="2" id="KW-1185">Reference proteome</keyword>
<gene>
    <name evidence="1" type="ORF">TNIN_144531</name>
</gene>
<name>A0A8X7CFD2_9ARAC</name>
<dbReference type="AlphaFoldDB" id="A0A8X7CFD2"/>
<sequence>MHLAYRATKLRKFTKTDILTEVFHSTKCLHVCIVICVNMVHCSAICLLQEKTTDADCQRQKKRVIQSFEEYQHTKYCSAASDLSVSSVADSAQLLCASLPSAKGAVTAA</sequence>
<organism evidence="1 2">
    <name type="scientific">Trichonephila inaurata madagascariensis</name>
    <dbReference type="NCBI Taxonomy" id="2747483"/>
    <lineage>
        <taxon>Eukaryota</taxon>
        <taxon>Metazoa</taxon>
        <taxon>Ecdysozoa</taxon>
        <taxon>Arthropoda</taxon>
        <taxon>Chelicerata</taxon>
        <taxon>Arachnida</taxon>
        <taxon>Araneae</taxon>
        <taxon>Araneomorphae</taxon>
        <taxon>Entelegynae</taxon>
        <taxon>Araneoidea</taxon>
        <taxon>Nephilidae</taxon>
        <taxon>Trichonephila</taxon>
        <taxon>Trichonephila inaurata</taxon>
    </lineage>
</organism>
<reference evidence="1" key="1">
    <citation type="submission" date="2020-08" db="EMBL/GenBank/DDBJ databases">
        <title>Multicomponent nature underlies the extraordinary mechanical properties of spider dragline silk.</title>
        <authorList>
            <person name="Kono N."/>
            <person name="Nakamura H."/>
            <person name="Mori M."/>
            <person name="Yoshida Y."/>
            <person name="Ohtoshi R."/>
            <person name="Malay A.D."/>
            <person name="Moran D.A.P."/>
            <person name="Tomita M."/>
            <person name="Numata K."/>
            <person name="Arakawa K."/>
        </authorList>
    </citation>
    <scope>NUCLEOTIDE SEQUENCE</scope>
</reference>